<dbReference type="NCBIfam" id="TIGR02268">
    <property type="entry name" value="Myxococcus xanthus paralogous family TIGR02268"/>
    <property type="match status" value="1"/>
</dbReference>
<feature type="chain" id="PRO_5046170427" evidence="1">
    <location>
        <begin position="22"/>
        <end position="310"/>
    </location>
</feature>
<protein>
    <submittedName>
        <fullName evidence="2">Uncharacterized protein (TIGR02268 family)</fullName>
    </submittedName>
</protein>
<organism evidence="2 3">
    <name type="scientific">Archangium gephyra</name>
    <dbReference type="NCBI Taxonomy" id="48"/>
    <lineage>
        <taxon>Bacteria</taxon>
        <taxon>Pseudomonadati</taxon>
        <taxon>Myxococcota</taxon>
        <taxon>Myxococcia</taxon>
        <taxon>Myxococcales</taxon>
        <taxon>Cystobacterineae</taxon>
        <taxon>Archangiaceae</taxon>
        <taxon>Archangium</taxon>
    </lineage>
</organism>
<evidence type="ECO:0000256" key="1">
    <source>
        <dbReference type="SAM" id="SignalP"/>
    </source>
</evidence>
<feature type="signal peptide" evidence="1">
    <location>
        <begin position="1"/>
        <end position="21"/>
    </location>
</feature>
<name>A0ABX9JM82_9BACT</name>
<dbReference type="Proteomes" id="UP000256345">
    <property type="component" value="Unassembled WGS sequence"/>
</dbReference>
<gene>
    <name evidence="2" type="ORF">ATI61_120115</name>
</gene>
<dbReference type="RefSeq" id="WP_116121049.1">
    <property type="nucleotide sequence ID" value="NZ_QUMU01000020.1"/>
</dbReference>
<accession>A0ABX9JM82</accession>
<dbReference type="EMBL" id="QUMU01000020">
    <property type="protein sequence ID" value="REG20759.1"/>
    <property type="molecule type" value="Genomic_DNA"/>
</dbReference>
<dbReference type="InterPro" id="IPR011754">
    <property type="entry name" value="Mxa_paralog_2268"/>
</dbReference>
<comment type="caution">
    <text evidence="2">The sequence shown here is derived from an EMBL/GenBank/DDBJ whole genome shotgun (WGS) entry which is preliminary data.</text>
</comment>
<keyword evidence="1" id="KW-0732">Signal</keyword>
<sequence length="310" mass="33241">MPVLCAAALLRLVLLAAPVDAAAPPACESGTRHLELTADTPGEALAVCIHPGLPTSFLFDAKLGRVELPGRERFQVIADETGLTLVPTGVFTQGERVPVRVIFQNGTDPVGVRFLLVVHPSDAARLVKVTRQPRSLASYRDGEQQARAEAKQCREDKARLEAECSGRRGLLGLLAQELLGEGGIADKNITKSATSRLGNTLHSIKARSYRSDTTRLEDGRKVVRLAVEQQLLNNGSTPWTPGGAVLVGPNGEEWKVMGVWPLEPIAPGDQRSVGVEVEMTEEAARGSFTLKLWGQEAGSGSEHFDGVTFP</sequence>
<reference evidence="2 3" key="1">
    <citation type="submission" date="2018-08" db="EMBL/GenBank/DDBJ databases">
        <title>Genomic Encyclopedia of Archaeal and Bacterial Type Strains, Phase II (KMG-II): from individual species to whole genera.</title>
        <authorList>
            <person name="Goeker M."/>
        </authorList>
    </citation>
    <scope>NUCLEOTIDE SEQUENCE [LARGE SCALE GENOMIC DNA]</scope>
    <source>
        <strain evidence="2 3">DSM 2261</strain>
    </source>
</reference>
<keyword evidence="3" id="KW-1185">Reference proteome</keyword>
<evidence type="ECO:0000313" key="3">
    <source>
        <dbReference type="Proteomes" id="UP000256345"/>
    </source>
</evidence>
<proteinExistence type="predicted"/>
<evidence type="ECO:0000313" key="2">
    <source>
        <dbReference type="EMBL" id="REG20759.1"/>
    </source>
</evidence>
<dbReference type="Pfam" id="PF09544">
    <property type="entry name" value="DUF2381"/>
    <property type="match status" value="1"/>
</dbReference>